<protein>
    <recommendedName>
        <fullName evidence="6">MADS-box domain-containing protein</fullName>
    </recommendedName>
</protein>
<evidence type="ECO:0000256" key="2">
    <source>
        <dbReference type="ARBA" id="ARBA00023015"/>
    </source>
</evidence>
<dbReference type="EMBL" id="CM000852">
    <property type="protein sequence ID" value="KRG93920.1"/>
    <property type="molecule type" value="Genomic_DNA"/>
</dbReference>
<keyword evidence="2" id="KW-0805">Transcription regulation</keyword>
<dbReference type="InParanoid" id="A0A0R0EIU7"/>
<keyword evidence="5" id="KW-0539">Nucleus</keyword>
<evidence type="ECO:0000256" key="3">
    <source>
        <dbReference type="ARBA" id="ARBA00023125"/>
    </source>
</evidence>
<evidence type="ECO:0000313" key="9">
    <source>
        <dbReference type="Proteomes" id="UP000008827"/>
    </source>
</evidence>
<comment type="subcellular location">
    <subcellularLocation>
        <location evidence="1">Nucleus</location>
    </subcellularLocation>
</comment>
<dbReference type="Proteomes" id="UP000008827">
    <property type="component" value="Chromosome 19"/>
</dbReference>
<evidence type="ECO:0000313" key="7">
    <source>
        <dbReference type="EMBL" id="KRG93920.1"/>
    </source>
</evidence>
<dbReference type="GO" id="GO:0000981">
    <property type="term" value="F:DNA-binding transcription factor activity, RNA polymerase II-specific"/>
    <property type="evidence" value="ECO:0000318"/>
    <property type="project" value="GO_Central"/>
</dbReference>
<dbReference type="GO" id="GO:0000978">
    <property type="term" value="F:RNA polymerase II cis-regulatory region sequence-specific DNA binding"/>
    <property type="evidence" value="ECO:0000318"/>
    <property type="project" value="GO_Central"/>
</dbReference>
<dbReference type="PROSITE" id="PS50066">
    <property type="entry name" value="MADS_BOX_2"/>
    <property type="match status" value="1"/>
</dbReference>
<feature type="domain" description="MADS-box" evidence="6">
    <location>
        <begin position="1"/>
        <end position="32"/>
    </location>
</feature>
<dbReference type="FunCoup" id="A0A0R0EIU7">
    <property type="interactions" value="77"/>
</dbReference>
<dbReference type="GO" id="GO:0005634">
    <property type="term" value="C:nucleus"/>
    <property type="evidence" value="ECO:0007669"/>
    <property type="project" value="UniProtKB-SubCell"/>
</dbReference>
<dbReference type="AlphaFoldDB" id="A0A0R0EIU7"/>
<dbReference type="Gramene" id="KRG93920">
    <property type="protein sequence ID" value="KRG93920"/>
    <property type="gene ID" value="GLYMA_19G049600"/>
</dbReference>
<dbReference type="GO" id="GO:0046983">
    <property type="term" value="F:protein dimerization activity"/>
    <property type="evidence" value="ECO:0007669"/>
    <property type="project" value="InterPro"/>
</dbReference>
<dbReference type="InterPro" id="IPR002100">
    <property type="entry name" value="TF_MADSbox"/>
</dbReference>
<gene>
    <name evidence="7" type="ORF">GLYMA_19G049600</name>
</gene>
<dbReference type="InterPro" id="IPR036879">
    <property type="entry name" value="TF_MADSbox_sf"/>
</dbReference>
<keyword evidence="9" id="KW-1185">Reference proteome</keyword>
<reference evidence="8" key="2">
    <citation type="submission" date="2018-02" db="UniProtKB">
        <authorList>
            <consortium name="EnsemblPlants"/>
        </authorList>
    </citation>
    <scope>IDENTIFICATION</scope>
    <source>
        <strain evidence="8">Williams 82</strain>
    </source>
</reference>
<accession>A0A0R0EIU7</accession>
<evidence type="ECO:0000259" key="6">
    <source>
        <dbReference type="PROSITE" id="PS50066"/>
    </source>
</evidence>
<dbReference type="GO" id="GO:0006357">
    <property type="term" value="P:regulation of transcription by RNA polymerase II"/>
    <property type="evidence" value="ECO:0000318"/>
    <property type="project" value="GO_Central"/>
</dbReference>
<keyword evidence="4" id="KW-0804">Transcription</keyword>
<keyword evidence="3" id="KW-0238">DNA-binding</keyword>
<dbReference type="SUPFAM" id="SSF55455">
    <property type="entry name" value="SRF-like"/>
    <property type="match status" value="1"/>
</dbReference>
<evidence type="ECO:0000313" key="8">
    <source>
        <dbReference type="EnsemblPlants" id="KRG93920"/>
    </source>
</evidence>
<organism evidence="7">
    <name type="scientific">Glycine max</name>
    <name type="common">Soybean</name>
    <name type="synonym">Glycine hispida</name>
    <dbReference type="NCBI Taxonomy" id="3847"/>
    <lineage>
        <taxon>Eukaryota</taxon>
        <taxon>Viridiplantae</taxon>
        <taxon>Streptophyta</taxon>
        <taxon>Embryophyta</taxon>
        <taxon>Tracheophyta</taxon>
        <taxon>Spermatophyta</taxon>
        <taxon>Magnoliopsida</taxon>
        <taxon>eudicotyledons</taxon>
        <taxon>Gunneridae</taxon>
        <taxon>Pentapetalae</taxon>
        <taxon>rosids</taxon>
        <taxon>fabids</taxon>
        <taxon>Fabales</taxon>
        <taxon>Fabaceae</taxon>
        <taxon>Papilionoideae</taxon>
        <taxon>50 kb inversion clade</taxon>
        <taxon>NPAAA clade</taxon>
        <taxon>indigoferoid/millettioid clade</taxon>
        <taxon>Phaseoleae</taxon>
        <taxon>Glycine</taxon>
        <taxon>Glycine subgen. Soja</taxon>
    </lineage>
</organism>
<sequence>MGRARITLKHISNERSRKKTFMQRRKVLVKKALNFPPYPALAHSILQKYESQKNERPLSIQDFVEDRKSIVEAKISKVHKEITNIKYPTWNPSFRNMEEEQLRAFIALVDAKIRACDHTLKNMHQSEGNFMQNMAWGNASFSHSTPMEPLNNNGNVVQESANCLQNISQSQPIHEEALKTLNVENEMVGFSNRVDVPLDNPNQLGDLLDWFDGPIDWYDHLGWTSQPNEFILLQNIEVQSQNEQQGGAALKTLNVENEMVGFSNRDYVPLDTTNPFGDFLDWFDGPIDDCSDLVCWTSQR</sequence>
<name>A0A0R0EIU7_SOYBN</name>
<dbReference type="EnsemblPlants" id="KRG93920">
    <property type="protein sequence ID" value="KRG93920"/>
    <property type="gene ID" value="GLYMA_19G049600"/>
</dbReference>
<evidence type="ECO:0000256" key="5">
    <source>
        <dbReference type="ARBA" id="ARBA00023242"/>
    </source>
</evidence>
<evidence type="ECO:0000256" key="1">
    <source>
        <dbReference type="ARBA" id="ARBA00004123"/>
    </source>
</evidence>
<reference evidence="7 8" key="1">
    <citation type="journal article" date="2010" name="Nature">
        <title>Genome sequence of the palaeopolyploid soybean.</title>
        <authorList>
            <person name="Schmutz J."/>
            <person name="Cannon S.B."/>
            <person name="Schlueter J."/>
            <person name="Ma J."/>
            <person name="Mitros T."/>
            <person name="Nelson W."/>
            <person name="Hyten D.L."/>
            <person name="Song Q."/>
            <person name="Thelen J.J."/>
            <person name="Cheng J."/>
            <person name="Xu D."/>
            <person name="Hellsten U."/>
            <person name="May G.D."/>
            <person name="Yu Y."/>
            <person name="Sakurai T."/>
            <person name="Umezawa T."/>
            <person name="Bhattacharyya M.K."/>
            <person name="Sandhu D."/>
            <person name="Valliyodan B."/>
            <person name="Lindquist E."/>
            <person name="Peto M."/>
            <person name="Grant D."/>
            <person name="Shu S."/>
            <person name="Goodstein D."/>
            <person name="Barry K."/>
            <person name="Futrell-Griggs M."/>
            <person name="Abernathy B."/>
            <person name="Du J."/>
            <person name="Tian Z."/>
            <person name="Zhu L."/>
            <person name="Gill N."/>
            <person name="Joshi T."/>
            <person name="Libault M."/>
            <person name="Sethuraman A."/>
            <person name="Zhang X.-C."/>
            <person name="Shinozaki K."/>
            <person name="Nguyen H.T."/>
            <person name="Wing R.A."/>
            <person name="Cregan P."/>
            <person name="Specht J."/>
            <person name="Grimwood J."/>
            <person name="Rokhsar D."/>
            <person name="Stacey G."/>
            <person name="Shoemaker R.C."/>
            <person name="Jackson S.A."/>
        </authorList>
    </citation>
    <scope>NUCLEOTIDE SEQUENCE</scope>
    <source>
        <strain evidence="8">cv. Williams 82</strain>
        <tissue evidence="7">Callus</tissue>
    </source>
</reference>
<reference evidence="7" key="3">
    <citation type="submission" date="2018-07" db="EMBL/GenBank/DDBJ databases">
        <title>WGS assembly of Glycine max.</title>
        <authorList>
            <person name="Schmutz J."/>
            <person name="Cannon S."/>
            <person name="Schlueter J."/>
            <person name="Ma J."/>
            <person name="Mitros T."/>
            <person name="Nelson W."/>
            <person name="Hyten D."/>
            <person name="Song Q."/>
            <person name="Thelen J."/>
            <person name="Cheng J."/>
            <person name="Xu D."/>
            <person name="Hellsten U."/>
            <person name="May G."/>
            <person name="Yu Y."/>
            <person name="Sakurai T."/>
            <person name="Umezawa T."/>
            <person name="Bhattacharyya M."/>
            <person name="Sandhu D."/>
            <person name="Valliyodan B."/>
            <person name="Lindquist E."/>
            <person name="Peto M."/>
            <person name="Grant D."/>
            <person name="Shu S."/>
            <person name="Goodstein D."/>
            <person name="Barry K."/>
            <person name="Futrell-Griggs M."/>
            <person name="Abernathy B."/>
            <person name="Du J."/>
            <person name="Tian Z."/>
            <person name="Zhu L."/>
            <person name="Gill N."/>
            <person name="Joshi T."/>
            <person name="Libault M."/>
            <person name="Sethuraman A."/>
            <person name="Zhang X."/>
            <person name="Shinozaki K."/>
            <person name="Nguyen H."/>
            <person name="Wing R."/>
            <person name="Cregan P."/>
            <person name="Specht J."/>
            <person name="Grimwood J."/>
            <person name="Rokhsar D."/>
            <person name="Stacey G."/>
            <person name="Shoemaker R."/>
            <person name="Jackson S."/>
        </authorList>
    </citation>
    <scope>NUCLEOTIDE SEQUENCE</scope>
    <source>
        <tissue evidence="7">Callus</tissue>
    </source>
</reference>
<dbReference type="OMA" id="ENEMVGF"/>
<evidence type="ECO:0000256" key="4">
    <source>
        <dbReference type="ARBA" id="ARBA00023163"/>
    </source>
</evidence>
<proteinExistence type="predicted"/>